<comment type="caution">
    <text evidence="2">The sequence shown here is derived from an EMBL/GenBank/DDBJ whole genome shotgun (WGS) entry which is preliminary data.</text>
</comment>
<reference evidence="2 3" key="1">
    <citation type="submission" date="2020-08" db="EMBL/GenBank/DDBJ databases">
        <title>Sequencing the genomes of 1000 actinobacteria strains.</title>
        <authorList>
            <person name="Klenk H.-P."/>
        </authorList>
    </citation>
    <scope>NUCLEOTIDE SEQUENCE [LARGE SCALE GENOMIC DNA]</scope>
    <source>
        <strain evidence="2 3">DSM 41827</strain>
    </source>
</reference>
<gene>
    <name evidence="2" type="ORF">HDA42_003329</name>
</gene>
<evidence type="ECO:0000313" key="3">
    <source>
        <dbReference type="Proteomes" id="UP000577386"/>
    </source>
</evidence>
<evidence type="ECO:0000313" key="2">
    <source>
        <dbReference type="EMBL" id="MBA9054151.1"/>
    </source>
</evidence>
<evidence type="ECO:0000256" key="1">
    <source>
        <dbReference type="SAM" id="MobiDB-lite"/>
    </source>
</evidence>
<dbReference type="GeneID" id="93981881"/>
<dbReference type="Proteomes" id="UP000577386">
    <property type="component" value="Unassembled WGS sequence"/>
</dbReference>
<name>A0A7W3RLJ6_STRMR</name>
<dbReference type="AlphaFoldDB" id="A0A7W3RLJ6"/>
<feature type="region of interest" description="Disordered" evidence="1">
    <location>
        <begin position="29"/>
        <end position="50"/>
    </location>
</feature>
<keyword evidence="3" id="KW-1185">Reference proteome</keyword>
<sequence length="106" mass="11871">MGGAKQSDHVVRGTQFLAGSKRDLVRGEPARRALPLVTDDDPHRGGTQWRGQHPAYVLVLQQRRVDEVQQKSGHFHLKVFDLAVALAHEVTMSRQRTSGNPTRQPE</sequence>
<accession>A0A7W3RLJ6</accession>
<organism evidence="2 3">
    <name type="scientific">Streptomyces murinus</name>
    <dbReference type="NCBI Taxonomy" id="33900"/>
    <lineage>
        <taxon>Bacteria</taxon>
        <taxon>Bacillati</taxon>
        <taxon>Actinomycetota</taxon>
        <taxon>Actinomycetes</taxon>
        <taxon>Kitasatosporales</taxon>
        <taxon>Streptomycetaceae</taxon>
        <taxon>Streptomyces</taxon>
    </lineage>
</organism>
<dbReference type="EMBL" id="JACJIJ010000002">
    <property type="protein sequence ID" value="MBA9054151.1"/>
    <property type="molecule type" value="Genomic_DNA"/>
</dbReference>
<proteinExistence type="predicted"/>
<dbReference type="RefSeq" id="WP_182779272.1">
    <property type="nucleotide sequence ID" value="NZ_BAAAHW010000015.1"/>
</dbReference>
<protein>
    <submittedName>
        <fullName evidence="2">Uncharacterized protein</fullName>
    </submittedName>
</protein>